<name>A0A7V2ZKM1_9BACT</name>
<organism evidence="1">
    <name type="scientific">Ignavibacterium album</name>
    <dbReference type="NCBI Taxonomy" id="591197"/>
    <lineage>
        <taxon>Bacteria</taxon>
        <taxon>Pseudomonadati</taxon>
        <taxon>Ignavibacteriota</taxon>
        <taxon>Ignavibacteria</taxon>
        <taxon>Ignavibacteriales</taxon>
        <taxon>Ignavibacteriaceae</taxon>
        <taxon>Ignavibacterium</taxon>
    </lineage>
</organism>
<accession>A0A7V2ZKM1</accession>
<dbReference type="AlphaFoldDB" id="A0A7V2ZKM1"/>
<protein>
    <submittedName>
        <fullName evidence="1">Uncharacterized protein</fullName>
    </submittedName>
</protein>
<reference evidence="1" key="1">
    <citation type="journal article" date="2020" name="mSystems">
        <title>Genome- and Community-Level Interaction Insights into Carbon Utilization and Element Cycling Functions of Hydrothermarchaeota in Hydrothermal Sediment.</title>
        <authorList>
            <person name="Zhou Z."/>
            <person name="Liu Y."/>
            <person name="Xu W."/>
            <person name="Pan J."/>
            <person name="Luo Z.H."/>
            <person name="Li M."/>
        </authorList>
    </citation>
    <scope>NUCLEOTIDE SEQUENCE [LARGE SCALE GENOMIC DNA]</scope>
    <source>
        <strain evidence="1">SpSt-479</strain>
    </source>
</reference>
<comment type="caution">
    <text evidence="1">The sequence shown here is derived from an EMBL/GenBank/DDBJ whole genome shotgun (WGS) entry which is preliminary data.</text>
</comment>
<evidence type="ECO:0000313" key="1">
    <source>
        <dbReference type="EMBL" id="HFI91709.1"/>
    </source>
</evidence>
<proteinExistence type="predicted"/>
<dbReference type="EMBL" id="DSUJ01000008">
    <property type="protein sequence ID" value="HFI91709.1"/>
    <property type="molecule type" value="Genomic_DNA"/>
</dbReference>
<dbReference type="RefSeq" id="WP_304143613.1">
    <property type="nucleotide sequence ID" value="NZ_JAOAIE010000030.1"/>
</dbReference>
<gene>
    <name evidence="1" type="ORF">ENS31_09320</name>
</gene>
<sequence>MRPIYLYVDKYGITRKVAIELAYLFSHKQIRLPKWQFEDGLYLRYLPDYKDKTKVEKYFLTRDKIIKEDNYFYYFKFPFKYEQVSNVAI</sequence>